<accession>A0A9P4N532</accession>
<dbReference type="PANTHER" id="PTHR43439">
    <property type="entry name" value="PHENYLACETATE-COENZYME A LIGASE"/>
    <property type="match status" value="1"/>
</dbReference>
<dbReference type="OrthoDB" id="429813at2759"/>
<dbReference type="PROSITE" id="PS00455">
    <property type="entry name" value="AMP_BINDING"/>
    <property type="match status" value="1"/>
</dbReference>
<dbReference type="InterPro" id="IPR006162">
    <property type="entry name" value="Ppantetheine_attach_site"/>
</dbReference>
<dbReference type="InterPro" id="IPR009081">
    <property type="entry name" value="PP-bd_ACP"/>
</dbReference>
<dbReference type="InterPro" id="IPR000873">
    <property type="entry name" value="AMP-dep_synth/lig_dom"/>
</dbReference>
<dbReference type="SUPFAM" id="SSF47336">
    <property type="entry name" value="ACP-like"/>
    <property type="match status" value="1"/>
</dbReference>
<dbReference type="Proteomes" id="UP000800093">
    <property type="component" value="Unassembled WGS sequence"/>
</dbReference>
<evidence type="ECO:0000313" key="4">
    <source>
        <dbReference type="EMBL" id="KAF2258971.1"/>
    </source>
</evidence>
<dbReference type="Gene3D" id="1.10.1200.10">
    <property type="entry name" value="ACP-like"/>
    <property type="match status" value="1"/>
</dbReference>
<dbReference type="PANTHER" id="PTHR43439:SF2">
    <property type="entry name" value="ENZYME, PUTATIVE (JCVI)-RELATED"/>
    <property type="match status" value="1"/>
</dbReference>
<reference evidence="5" key="1">
    <citation type="journal article" date="2020" name="Stud. Mycol.">
        <title>101 Dothideomycetes genomes: A test case for predicting lifestyles and emergence of pathogens.</title>
        <authorList>
            <person name="Haridas S."/>
            <person name="Albert R."/>
            <person name="Binder M."/>
            <person name="Bloem J."/>
            <person name="LaButti K."/>
            <person name="Salamov A."/>
            <person name="Andreopoulos B."/>
            <person name="Baker S."/>
            <person name="Barry K."/>
            <person name="Bills G."/>
            <person name="Bluhm B."/>
            <person name="Cannon C."/>
            <person name="Castanera R."/>
            <person name="Culley D."/>
            <person name="Daum C."/>
            <person name="Ezra D."/>
            <person name="Gonzalez J."/>
            <person name="Henrissat B."/>
            <person name="Kuo A."/>
            <person name="Liang C."/>
            <person name="Lipzen A."/>
            <person name="Lutzoni F."/>
            <person name="Magnuson J."/>
            <person name="Mondo S."/>
            <person name="Nolan M."/>
            <person name="Ohm R."/>
            <person name="Pangilinan J."/>
            <person name="Park H.-J."/>
            <person name="Ramirez L."/>
            <person name="Alfaro M."/>
            <person name="Sun H."/>
            <person name="Tritt A."/>
            <person name="Yoshinaga Y."/>
            <person name="Zwiers L.-H."/>
            <person name="Turgeon B."/>
            <person name="Goodwin S."/>
            <person name="Spatafora J."/>
            <person name="Crous P."/>
            <person name="Grigoriev I."/>
        </authorList>
    </citation>
    <scope>NUCLEOTIDE SEQUENCE [LARGE SCALE GENOMIC DNA]</scope>
    <source>
        <strain evidence="5">CBS 304.66</strain>
    </source>
</reference>
<name>A0A9P4N532_9PLEO</name>
<dbReference type="Pfam" id="PF07993">
    <property type="entry name" value="NAD_binding_4"/>
    <property type="match status" value="1"/>
</dbReference>
<dbReference type="InterPro" id="IPR013120">
    <property type="entry name" value="FAR_NAD-bd"/>
</dbReference>
<evidence type="ECO:0000256" key="2">
    <source>
        <dbReference type="ARBA" id="ARBA00022553"/>
    </source>
</evidence>
<dbReference type="SUPFAM" id="SSF56801">
    <property type="entry name" value="Acetyl-CoA synthetase-like"/>
    <property type="match status" value="1"/>
</dbReference>
<dbReference type="AlphaFoldDB" id="A0A9P4N532"/>
<evidence type="ECO:0000256" key="1">
    <source>
        <dbReference type="ARBA" id="ARBA00022450"/>
    </source>
</evidence>
<dbReference type="Gene3D" id="3.40.50.720">
    <property type="entry name" value="NAD(P)-binding Rossmann-like Domain"/>
    <property type="match status" value="1"/>
</dbReference>
<feature type="domain" description="Carrier" evidence="3">
    <location>
        <begin position="570"/>
        <end position="653"/>
    </location>
</feature>
<dbReference type="InterPro" id="IPR020845">
    <property type="entry name" value="AMP-binding_CS"/>
</dbReference>
<dbReference type="InterPro" id="IPR042099">
    <property type="entry name" value="ANL_N_sf"/>
</dbReference>
<proteinExistence type="predicted"/>
<keyword evidence="5" id="KW-1185">Reference proteome</keyword>
<dbReference type="Pfam" id="PF23562">
    <property type="entry name" value="AMP-binding_C_3"/>
    <property type="match status" value="1"/>
</dbReference>
<dbReference type="InterPro" id="IPR051414">
    <property type="entry name" value="Adenylate-forming_Reductase"/>
</dbReference>
<dbReference type="Pfam" id="PF00501">
    <property type="entry name" value="AMP-binding"/>
    <property type="match status" value="1"/>
</dbReference>
<sequence>MGPSTFIRPELYLPTSQGRQQPCKASQFRTLPSLIDFNATYNPDYLFAIQAQKHGDSSTELVEISHAQLRDAILRCQAWLETEVRELQKPVRKDGEVIKGSPVALLMESDVGLFVHQAALLGLGVPVLLLSARLNPAAVRKLLDTTGSNALLASPRFQRTAQEAVEMADVQARSVSSYERHHYSHFLDESVPLAPNIASICHPNYHTDETDRKAIILHSSGTTGFPKPIYQSHEYLVGFAACHNLKKNEAETRNLSTLPLYHGFGVLAPCLSLSIGLTMCMPSNSIVSADTVLELLHLTNARSMMTVPSVLDDLSQIQGSHAIAALCSLQFVAVGGGPLPTAVGDKLAGAGVKLINHFGATEVGALSPVFVQTEEYDYRYIRLRQDYDYTFEAVEGAPDRCKLTTHPFGWDTPFPIQDQLHRRPEAPNTDFKVASRTDDVIVLATGEKVLPGIMESAFAHHPECKAAIVVGQGRFEVGLLIDPRRKRSGNEAESFKTEIWQFVQSVNEKVDSHARVSSREAIIIVPAEKAVPRSDKGSVLRQDAYREFEPEINQMYEQLETSSDDTALLLDFSNLEIAVKMIIQDKLSWKIPFDEWTVDDDLFELGMDSLQALQLRRLLNTAASKNGMGTLDSGFIYRNPTVVRLAKSLLNDVSAPSTDAVEAMIQKYCPEQGASDQDNKTPSDPAGHVVLLTGASGGLGSHLVQTLSSLPDISRVICLARPPSHGAVETVDPSLKFRDTLAAKGISLPKGAWAKIDVMQADFAKPLLGLPPKQYEELCGQVTHIIHNGWPMDFNRQVESFEAQFQLTRDLIKVARDAHAHRRTVRPTFLFVSSIAVVGRYREEFGEWVIPEIPMPGSRCTDAFGYAQAKLVCEKMVEHTAQLYGDEVVAKYARVGQMTGPRSGGVWNPTEHFPALTVSWLPVDVAAETMVELCFAPAETSDTSVFHLENPMRQSWEDVLSTIASELGISRRVAYDEWVAAMLATPDEQIEQNPAKKLAGFFVEDFERMSSGQVVMGTDRSRGCSKALRSSGPLGGDLIKGYVRGWQEIGFLA</sequence>
<comment type="caution">
    <text evidence="4">The sequence shown here is derived from an EMBL/GenBank/DDBJ whole genome shotgun (WGS) entry which is preliminary data.</text>
</comment>
<keyword evidence="1" id="KW-0596">Phosphopantetheine</keyword>
<gene>
    <name evidence="4" type="ORF">CC78DRAFT_525488</name>
</gene>
<dbReference type="EMBL" id="ML986726">
    <property type="protein sequence ID" value="KAF2258971.1"/>
    <property type="molecule type" value="Genomic_DNA"/>
</dbReference>
<dbReference type="InterPro" id="IPR036291">
    <property type="entry name" value="NAD(P)-bd_dom_sf"/>
</dbReference>
<protein>
    <submittedName>
        <fullName evidence="4">NRPS-like enzyme</fullName>
    </submittedName>
</protein>
<dbReference type="InterPro" id="IPR036736">
    <property type="entry name" value="ACP-like_sf"/>
</dbReference>
<evidence type="ECO:0000259" key="3">
    <source>
        <dbReference type="PROSITE" id="PS50075"/>
    </source>
</evidence>
<dbReference type="PROSITE" id="PS00012">
    <property type="entry name" value="PHOSPHOPANTETHEINE"/>
    <property type="match status" value="1"/>
</dbReference>
<organism evidence="4 5">
    <name type="scientific">Lojkania enalia</name>
    <dbReference type="NCBI Taxonomy" id="147567"/>
    <lineage>
        <taxon>Eukaryota</taxon>
        <taxon>Fungi</taxon>
        <taxon>Dikarya</taxon>
        <taxon>Ascomycota</taxon>
        <taxon>Pezizomycotina</taxon>
        <taxon>Dothideomycetes</taxon>
        <taxon>Pleosporomycetidae</taxon>
        <taxon>Pleosporales</taxon>
        <taxon>Pleosporales incertae sedis</taxon>
        <taxon>Lojkania</taxon>
    </lineage>
</organism>
<dbReference type="Gene3D" id="3.40.50.12780">
    <property type="entry name" value="N-terminal domain of ligase-like"/>
    <property type="match status" value="1"/>
</dbReference>
<dbReference type="SUPFAM" id="SSF51735">
    <property type="entry name" value="NAD(P)-binding Rossmann-fold domains"/>
    <property type="match status" value="1"/>
</dbReference>
<evidence type="ECO:0000313" key="5">
    <source>
        <dbReference type="Proteomes" id="UP000800093"/>
    </source>
</evidence>
<dbReference type="PROSITE" id="PS50075">
    <property type="entry name" value="CARRIER"/>
    <property type="match status" value="1"/>
</dbReference>
<keyword evidence="2" id="KW-0597">Phosphoprotein</keyword>
<dbReference type="Pfam" id="PF00550">
    <property type="entry name" value="PP-binding"/>
    <property type="match status" value="1"/>
</dbReference>